<evidence type="ECO:0000256" key="2">
    <source>
        <dbReference type="SAM" id="Phobius"/>
    </source>
</evidence>
<sequence>MAGRLNGGKRLVKEYREGNIVSVFGTDLVLSGGIFVPNLLLRFYKKLGISDLGMMIILQIFRLRAEEGRLLVTAAELAEYLTAEEAVLSRELDELLSKKILAVSEYYDGEKVVEGYDFQPLFERLSEVWACAKVAEIQELQALLRGQQEAASTDAVFSELYQAFEKEFGRLLSPIEAEQVLKWRQEMPPALVLEALRRAVLLGKRNFKYIGTILLEWQKNNLRTLAEVEEYDRSFETGRRRKRKAAISAKEKEEKEKKKALIKTLYLS</sequence>
<dbReference type="PANTHER" id="PTHR37293">
    <property type="entry name" value="PHAGE REPLICATION PROTEIN-RELATED"/>
    <property type="match status" value="1"/>
</dbReference>
<dbReference type="InterPro" id="IPR006343">
    <property type="entry name" value="DnaB/C_C"/>
</dbReference>
<reference evidence="5 6" key="1">
    <citation type="submission" date="2018-11" db="EMBL/GenBank/DDBJ databases">
        <title>Genomic Encyclopedia of Type Strains, Phase IV (KMG-IV): sequencing the most valuable type-strain genomes for metagenomic binning, comparative biology and taxonomic classification.</title>
        <authorList>
            <person name="Goeker M."/>
        </authorList>
    </citation>
    <scope>NUCLEOTIDE SEQUENCE [LARGE SCALE GENOMIC DNA]</scope>
    <source>
        <strain evidence="5 6">DSM 102936</strain>
    </source>
</reference>
<dbReference type="PANTHER" id="PTHR37293:SF6">
    <property type="entry name" value="DNA REPLICATION PROTEIN DNAD"/>
    <property type="match status" value="1"/>
</dbReference>
<dbReference type="InterPro" id="IPR036388">
    <property type="entry name" value="WH-like_DNA-bd_sf"/>
</dbReference>
<evidence type="ECO:0000256" key="1">
    <source>
        <dbReference type="ARBA" id="ARBA00093462"/>
    </source>
</evidence>
<name>A0A3N5ANI9_9THEO</name>
<organism evidence="5 6">
    <name type="scientific">Thermodesulfitimonas autotrophica</name>
    <dbReference type="NCBI Taxonomy" id="1894989"/>
    <lineage>
        <taxon>Bacteria</taxon>
        <taxon>Bacillati</taxon>
        <taxon>Bacillota</taxon>
        <taxon>Clostridia</taxon>
        <taxon>Thermoanaerobacterales</taxon>
        <taxon>Thermoanaerobacteraceae</taxon>
        <taxon>Thermodesulfitimonas</taxon>
    </lineage>
</organism>
<feature type="domain" description="DnaB/C C-terminal" evidence="3">
    <location>
        <begin position="161"/>
        <end position="231"/>
    </location>
</feature>
<comment type="caution">
    <text evidence="5">The sequence shown here is derived from an EMBL/GenBank/DDBJ whole genome shotgun (WGS) entry which is preliminary data.</text>
</comment>
<keyword evidence="2" id="KW-0812">Transmembrane</keyword>
<dbReference type="SUPFAM" id="SSF158499">
    <property type="entry name" value="DnaD domain-like"/>
    <property type="match status" value="1"/>
</dbReference>
<gene>
    <name evidence="5" type="ORF">EDD75_0900</name>
</gene>
<dbReference type="EMBL" id="RKRE01000002">
    <property type="protein sequence ID" value="RPF46649.1"/>
    <property type="molecule type" value="Genomic_DNA"/>
</dbReference>
<accession>A0A3N5ANI9</accession>
<dbReference type="Gene3D" id="1.10.10.10">
    <property type="entry name" value="Winged helix-like DNA-binding domain superfamily/Winged helix DNA-binding domain"/>
    <property type="match status" value="1"/>
</dbReference>
<comment type="similarity">
    <text evidence="1">Belongs to the DnaB/DnaD family.</text>
</comment>
<evidence type="ECO:0000313" key="6">
    <source>
        <dbReference type="Proteomes" id="UP000282654"/>
    </source>
</evidence>
<dbReference type="RefSeq" id="WP_170157712.1">
    <property type="nucleotide sequence ID" value="NZ_RKRE01000002.1"/>
</dbReference>
<proteinExistence type="inferred from homology"/>
<protein>
    <submittedName>
        <fullName evidence="5">DNA replication protein DnaD</fullName>
    </submittedName>
</protein>
<dbReference type="Gene3D" id="1.10.10.630">
    <property type="entry name" value="DnaD domain-like"/>
    <property type="match status" value="1"/>
</dbReference>
<dbReference type="Pfam" id="PF21984">
    <property type="entry name" value="DnaD_N"/>
    <property type="match status" value="1"/>
</dbReference>
<evidence type="ECO:0000259" key="3">
    <source>
        <dbReference type="Pfam" id="PF07261"/>
    </source>
</evidence>
<feature type="transmembrane region" description="Helical" evidence="2">
    <location>
        <begin position="20"/>
        <end position="41"/>
    </location>
</feature>
<keyword evidence="2" id="KW-0472">Membrane</keyword>
<keyword evidence="6" id="KW-1185">Reference proteome</keyword>
<keyword evidence="2" id="KW-1133">Transmembrane helix</keyword>
<dbReference type="Proteomes" id="UP000282654">
    <property type="component" value="Unassembled WGS sequence"/>
</dbReference>
<feature type="domain" description="DnaD N-terminal" evidence="4">
    <location>
        <begin position="36"/>
        <end position="128"/>
    </location>
</feature>
<dbReference type="Pfam" id="PF07261">
    <property type="entry name" value="DnaB_2"/>
    <property type="match status" value="1"/>
</dbReference>
<dbReference type="AlphaFoldDB" id="A0A3N5ANI9"/>
<dbReference type="InterPro" id="IPR053843">
    <property type="entry name" value="DnaD_N"/>
</dbReference>
<dbReference type="InterPro" id="IPR053162">
    <property type="entry name" value="DnaD"/>
</dbReference>
<evidence type="ECO:0000259" key="4">
    <source>
        <dbReference type="Pfam" id="PF21984"/>
    </source>
</evidence>
<evidence type="ECO:0000313" key="5">
    <source>
        <dbReference type="EMBL" id="RPF46649.1"/>
    </source>
</evidence>
<dbReference type="InterPro" id="IPR034829">
    <property type="entry name" value="DnaD-like_sf"/>
</dbReference>
<dbReference type="NCBIfam" id="TIGR01446">
    <property type="entry name" value="DnaD_dom"/>
    <property type="match status" value="1"/>
</dbReference>